<keyword evidence="2" id="KW-1185">Reference proteome</keyword>
<comment type="caution">
    <text evidence="1">The sequence shown here is derived from an EMBL/GenBank/DDBJ whole genome shotgun (WGS) entry which is preliminary data.</text>
</comment>
<protein>
    <submittedName>
        <fullName evidence="1">Uncharacterized protein</fullName>
    </submittedName>
</protein>
<organism evidence="1 2">
    <name type="scientific">Helianthus annuus</name>
    <name type="common">Common sunflower</name>
    <dbReference type="NCBI Taxonomy" id="4232"/>
    <lineage>
        <taxon>Eukaryota</taxon>
        <taxon>Viridiplantae</taxon>
        <taxon>Streptophyta</taxon>
        <taxon>Embryophyta</taxon>
        <taxon>Tracheophyta</taxon>
        <taxon>Spermatophyta</taxon>
        <taxon>Magnoliopsida</taxon>
        <taxon>eudicotyledons</taxon>
        <taxon>Gunneridae</taxon>
        <taxon>Pentapetalae</taxon>
        <taxon>asterids</taxon>
        <taxon>campanulids</taxon>
        <taxon>Asterales</taxon>
        <taxon>Asteraceae</taxon>
        <taxon>Asteroideae</taxon>
        <taxon>Heliantheae alliance</taxon>
        <taxon>Heliantheae</taxon>
        <taxon>Helianthus</taxon>
    </lineage>
</organism>
<reference evidence="1" key="1">
    <citation type="journal article" date="2017" name="Nature">
        <title>The sunflower genome provides insights into oil metabolism, flowering and Asterid evolution.</title>
        <authorList>
            <person name="Badouin H."/>
            <person name="Gouzy J."/>
            <person name="Grassa C.J."/>
            <person name="Murat F."/>
            <person name="Staton S.E."/>
            <person name="Cottret L."/>
            <person name="Lelandais-Briere C."/>
            <person name="Owens G.L."/>
            <person name="Carrere S."/>
            <person name="Mayjonade B."/>
            <person name="Legrand L."/>
            <person name="Gill N."/>
            <person name="Kane N.C."/>
            <person name="Bowers J.E."/>
            <person name="Hubner S."/>
            <person name="Bellec A."/>
            <person name="Berard A."/>
            <person name="Berges H."/>
            <person name="Blanchet N."/>
            <person name="Boniface M.C."/>
            <person name="Brunel D."/>
            <person name="Catrice O."/>
            <person name="Chaidir N."/>
            <person name="Claudel C."/>
            <person name="Donnadieu C."/>
            <person name="Faraut T."/>
            <person name="Fievet G."/>
            <person name="Helmstetter N."/>
            <person name="King M."/>
            <person name="Knapp S.J."/>
            <person name="Lai Z."/>
            <person name="Le Paslier M.C."/>
            <person name="Lippi Y."/>
            <person name="Lorenzon L."/>
            <person name="Mandel J.R."/>
            <person name="Marage G."/>
            <person name="Marchand G."/>
            <person name="Marquand E."/>
            <person name="Bret-Mestries E."/>
            <person name="Morien E."/>
            <person name="Nambeesan S."/>
            <person name="Nguyen T."/>
            <person name="Pegot-Espagnet P."/>
            <person name="Pouilly N."/>
            <person name="Raftis F."/>
            <person name="Sallet E."/>
            <person name="Schiex T."/>
            <person name="Thomas J."/>
            <person name="Vandecasteele C."/>
            <person name="Vares D."/>
            <person name="Vear F."/>
            <person name="Vautrin S."/>
            <person name="Crespi M."/>
            <person name="Mangin B."/>
            <person name="Burke J.M."/>
            <person name="Salse J."/>
            <person name="Munos S."/>
            <person name="Vincourt P."/>
            <person name="Rieseberg L.H."/>
            <person name="Langlade N.B."/>
        </authorList>
    </citation>
    <scope>NUCLEOTIDE SEQUENCE</scope>
    <source>
        <tissue evidence="1">Leaves</tissue>
    </source>
</reference>
<dbReference type="Proteomes" id="UP000215914">
    <property type="component" value="Unassembled WGS sequence"/>
</dbReference>
<sequence length="213" mass="23620">MSDKWPERNEYVPVLLHDGEEVALYQNAFPAFAGTMGVRPLRGGEEYWFEQIKPNFLYARTELFAAPPAATEGARIPKPRPCRAITFAAKEFVYLSSEESVASSEHELKPSYDVFAGVLRDLGVEHEEKRLKRVAKKKVTVAGGAASKKTETADAAPVAASRKGTTRVRQNNLEDFVIVADSLEDILVQDDMCLDILLDETGSAGTCRYKYKS</sequence>
<dbReference type="Gramene" id="mRNA:HanXRQr2_Chr07g0308251">
    <property type="protein sequence ID" value="mRNA:HanXRQr2_Chr07g0308251"/>
    <property type="gene ID" value="HanXRQr2_Chr07g0308251"/>
</dbReference>
<evidence type="ECO:0000313" key="2">
    <source>
        <dbReference type="Proteomes" id="UP000215914"/>
    </source>
</evidence>
<evidence type="ECO:0000313" key="1">
    <source>
        <dbReference type="EMBL" id="KAF5799762.1"/>
    </source>
</evidence>
<dbReference type="AlphaFoldDB" id="A0A9K3NGN6"/>
<name>A0A9K3NGN6_HELAN</name>
<reference evidence="1" key="2">
    <citation type="submission" date="2020-06" db="EMBL/GenBank/DDBJ databases">
        <title>Helianthus annuus Genome sequencing and assembly Release 2.</title>
        <authorList>
            <person name="Gouzy J."/>
            <person name="Langlade N."/>
            <person name="Munos S."/>
        </authorList>
    </citation>
    <scope>NUCLEOTIDE SEQUENCE</scope>
    <source>
        <tissue evidence="1">Leaves</tissue>
    </source>
</reference>
<gene>
    <name evidence="1" type="ORF">HanXRQr2_Chr07g0308251</name>
</gene>
<dbReference type="EMBL" id="MNCJ02000322">
    <property type="protein sequence ID" value="KAF5799762.1"/>
    <property type="molecule type" value="Genomic_DNA"/>
</dbReference>
<proteinExistence type="predicted"/>
<accession>A0A9K3NGN6</accession>